<feature type="transmembrane region" description="Helical" evidence="1">
    <location>
        <begin position="9"/>
        <end position="27"/>
    </location>
</feature>
<dbReference type="EMBL" id="WWEQ01000086">
    <property type="protein sequence ID" value="MYM20863.1"/>
    <property type="molecule type" value="Genomic_DNA"/>
</dbReference>
<keyword evidence="1" id="KW-0472">Membrane</keyword>
<feature type="transmembrane region" description="Helical" evidence="1">
    <location>
        <begin position="117"/>
        <end position="140"/>
    </location>
</feature>
<accession>A0A6N9HA19</accession>
<dbReference type="Pfam" id="PF11377">
    <property type="entry name" value="DUF3180"/>
    <property type="match status" value="1"/>
</dbReference>
<evidence type="ECO:0000313" key="2">
    <source>
        <dbReference type="EMBL" id="MYM20863.1"/>
    </source>
</evidence>
<feature type="transmembrane region" description="Helical" evidence="1">
    <location>
        <begin position="39"/>
        <end position="59"/>
    </location>
</feature>
<dbReference type="RefSeq" id="WP_160954271.1">
    <property type="nucleotide sequence ID" value="NZ_WWEQ01000086.1"/>
</dbReference>
<reference evidence="2 3" key="1">
    <citation type="submission" date="2020-01" db="EMBL/GenBank/DDBJ databases">
        <authorList>
            <person name="Deng T."/>
        </authorList>
    </citation>
    <scope>NUCLEOTIDE SEQUENCE [LARGE SCALE GENOMIC DNA]</scope>
    <source>
        <strain evidence="2 3">5221</strain>
    </source>
</reference>
<dbReference type="Proteomes" id="UP000469215">
    <property type="component" value="Unassembled WGS sequence"/>
</dbReference>
<sequence>MKRTQYPTLVSWGVVGLIASAAFSFVWERYGGELPGVPWPAILGMLLLSIVLVALGWPIKKWNDGDRTAEIDPLRAARVAMMAKAAAVTGAALTGWYGGQVAYLLVSAGGVRAATGFGMLVAVATAALLMVVGLVVEYFCQLPPDDPSGAEPA</sequence>
<keyword evidence="1" id="KW-0812">Transmembrane</keyword>
<dbReference type="InterPro" id="IPR021517">
    <property type="entry name" value="DUF3180"/>
</dbReference>
<evidence type="ECO:0000256" key="1">
    <source>
        <dbReference type="SAM" id="Phobius"/>
    </source>
</evidence>
<proteinExistence type="predicted"/>
<comment type="caution">
    <text evidence="2">The sequence shown here is derived from an EMBL/GenBank/DDBJ whole genome shotgun (WGS) entry which is preliminary data.</text>
</comment>
<keyword evidence="1" id="KW-1133">Transmembrane helix</keyword>
<gene>
    <name evidence="2" type="ORF">GSY69_13070</name>
</gene>
<feature type="transmembrane region" description="Helical" evidence="1">
    <location>
        <begin position="79"/>
        <end position="97"/>
    </location>
</feature>
<keyword evidence="3" id="KW-1185">Reference proteome</keyword>
<organism evidence="2 3">
    <name type="scientific">Brevibacterium rongguiense</name>
    <dbReference type="NCBI Taxonomy" id="2695267"/>
    <lineage>
        <taxon>Bacteria</taxon>
        <taxon>Bacillati</taxon>
        <taxon>Actinomycetota</taxon>
        <taxon>Actinomycetes</taxon>
        <taxon>Micrococcales</taxon>
        <taxon>Brevibacteriaceae</taxon>
        <taxon>Brevibacterium</taxon>
    </lineage>
</organism>
<evidence type="ECO:0000313" key="3">
    <source>
        <dbReference type="Proteomes" id="UP000469215"/>
    </source>
</evidence>
<protein>
    <submittedName>
        <fullName evidence="2">DUF3180 family protein</fullName>
    </submittedName>
</protein>
<dbReference type="AlphaFoldDB" id="A0A6N9HA19"/>
<name>A0A6N9HA19_9MICO</name>